<dbReference type="EMBL" id="BQKE01000005">
    <property type="protein sequence ID" value="GJM64493.1"/>
    <property type="molecule type" value="Genomic_DNA"/>
</dbReference>
<reference evidence="7 8" key="1">
    <citation type="submission" date="2021-12" db="EMBL/GenBank/DDBJ databases">
        <title>Genome sequencing of bacteria with rrn-lacking chromosome and rrn-plasmid.</title>
        <authorList>
            <person name="Anda M."/>
            <person name="Iwasaki W."/>
        </authorList>
    </citation>
    <scope>NUCLEOTIDE SEQUENCE [LARGE SCALE GENOMIC DNA]</scope>
    <source>
        <strain evidence="7 8">NBRC 15940</strain>
    </source>
</reference>
<comment type="caution">
    <text evidence="7">The sequence shown here is derived from an EMBL/GenBank/DDBJ whole genome shotgun (WGS) entry which is preliminary data.</text>
</comment>
<gene>
    <name evidence="7" type="ORF">PEDI_50450</name>
</gene>
<sequence>MKKSILLLIILILVKITAQAQTEKQFKFEIDGTIKADSGKITLMFESDYNENKLGKLVTTVKNNKFSFSGFLSEPQGVTIYSDGGYRSAPFVIENGVQTVAINKDERDKVPDVSNSIMQKEYPLYLAFFKQHKRKRDTHDQKYNKIYRDNNYILPEDIRFKMEKELDILHKEHDKLLLSYTEKNPKSEIAFWRLVSLMGWGYEPIFDSIYDAFSDNLKNGDAGRVLKSKLLEGKQLSVGKHFPLIQCVNKNNEPFALDLFTDNTFTLVDFWYSGCGPCRAQFEKLKDLHSQFNTKGFEIVAISIDKERDKQKWENVIETEKLIWKQYWDMNGEESKRLSVRAFPTNFLIDKDGKIIAKNIPLGELNLLLNEKL</sequence>
<dbReference type="SUPFAM" id="SSF52833">
    <property type="entry name" value="Thioredoxin-like"/>
    <property type="match status" value="1"/>
</dbReference>
<dbReference type="PANTHER" id="PTHR42852">
    <property type="entry name" value="THIOL:DISULFIDE INTERCHANGE PROTEIN DSBE"/>
    <property type="match status" value="1"/>
</dbReference>
<organism evidence="7 8">
    <name type="scientific">Persicobacter diffluens</name>
    <dbReference type="NCBI Taxonomy" id="981"/>
    <lineage>
        <taxon>Bacteria</taxon>
        <taxon>Pseudomonadati</taxon>
        <taxon>Bacteroidota</taxon>
        <taxon>Cytophagia</taxon>
        <taxon>Cytophagales</taxon>
        <taxon>Persicobacteraceae</taxon>
        <taxon>Persicobacter</taxon>
    </lineage>
</organism>
<dbReference type="Gene3D" id="3.40.30.10">
    <property type="entry name" value="Glutaredoxin"/>
    <property type="match status" value="1"/>
</dbReference>
<feature type="domain" description="Thioredoxin" evidence="6">
    <location>
        <begin position="236"/>
        <end position="373"/>
    </location>
</feature>
<dbReference type="InterPro" id="IPR017937">
    <property type="entry name" value="Thioredoxin_CS"/>
</dbReference>
<feature type="chain" id="PRO_5042873967" evidence="5">
    <location>
        <begin position="21"/>
        <end position="373"/>
    </location>
</feature>
<accession>A0AAN4W372</accession>
<keyword evidence="4" id="KW-0676">Redox-active center</keyword>
<dbReference type="InterPro" id="IPR036249">
    <property type="entry name" value="Thioredoxin-like_sf"/>
</dbReference>
<feature type="signal peptide" evidence="5">
    <location>
        <begin position="1"/>
        <end position="20"/>
    </location>
</feature>
<dbReference type="CDD" id="cd02966">
    <property type="entry name" value="TlpA_like_family"/>
    <property type="match status" value="1"/>
</dbReference>
<evidence type="ECO:0000256" key="3">
    <source>
        <dbReference type="ARBA" id="ARBA00023157"/>
    </source>
</evidence>
<evidence type="ECO:0000313" key="8">
    <source>
        <dbReference type="Proteomes" id="UP001310022"/>
    </source>
</evidence>
<dbReference type="Pfam" id="PF00578">
    <property type="entry name" value="AhpC-TSA"/>
    <property type="match status" value="1"/>
</dbReference>
<dbReference type="AlphaFoldDB" id="A0AAN4W372"/>
<dbReference type="PROSITE" id="PS51352">
    <property type="entry name" value="THIOREDOXIN_2"/>
    <property type="match status" value="1"/>
</dbReference>
<dbReference type="Pfam" id="PF14289">
    <property type="entry name" value="DUF4369"/>
    <property type="match status" value="1"/>
</dbReference>
<evidence type="ECO:0000259" key="6">
    <source>
        <dbReference type="PROSITE" id="PS51352"/>
    </source>
</evidence>
<evidence type="ECO:0000256" key="1">
    <source>
        <dbReference type="ARBA" id="ARBA00004196"/>
    </source>
</evidence>
<dbReference type="RefSeq" id="WP_338239554.1">
    <property type="nucleotide sequence ID" value="NZ_BQKE01000005.1"/>
</dbReference>
<evidence type="ECO:0000256" key="2">
    <source>
        <dbReference type="ARBA" id="ARBA00022748"/>
    </source>
</evidence>
<evidence type="ECO:0000256" key="5">
    <source>
        <dbReference type="SAM" id="SignalP"/>
    </source>
</evidence>
<keyword evidence="3" id="KW-1015">Disulfide bond</keyword>
<dbReference type="GO" id="GO:0017004">
    <property type="term" value="P:cytochrome complex assembly"/>
    <property type="evidence" value="ECO:0007669"/>
    <property type="project" value="UniProtKB-KW"/>
</dbReference>
<evidence type="ECO:0000313" key="7">
    <source>
        <dbReference type="EMBL" id="GJM64493.1"/>
    </source>
</evidence>
<evidence type="ECO:0000256" key="4">
    <source>
        <dbReference type="ARBA" id="ARBA00023284"/>
    </source>
</evidence>
<dbReference type="PANTHER" id="PTHR42852:SF6">
    <property type="entry name" value="THIOL:DISULFIDE INTERCHANGE PROTEIN DSBE"/>
    <property type="match status" value="1"/>
</dbReference>
<keyword evidence="2" id="KW-0201">Cytochrome c-type biogenesis</keyword>
<dbReference type="PROSITE" id="PS00194">
    <property type="entry name" value="THIOREDOXIN_1"/>
    <property type="match status" value="1"/>
</dbReference>
<name>A0AAN4W372_9BACT</name>
<protein>
    <submittedName>
        <fullName evidence="7">Thiol:disulfide interchange protein</fullName>
    </submittedName>
</protein>
<dbReference type="InterPro" id="IPR000866">
    <property type="entry name" value="AhpC/TSA"/>
</dbReference>
<dbReference type="InterPro" id="IPR025380">
    <property type="entry name" value="DUF4369"/>
</dbReference>
<dbReference type="InterPro" id="IPR050553">
    <property type="entry name" value="Thioredoxin_ResA/DsbE_sf"/>
</dbReference>
<comment type="subcellular location">
    <subcellularLocation>
        <location evidence="1">Cell envelope</location>
    </subcellularLocation>
</comment>
<keyword evidence="5" id="KW-0732">Signal</keyword>
<dbReference type="GO" id="GO:0030313">
    <property type="term" value="C:cell envelope"/>
    <property type="evidence" value="ECO:0007669"/>
    <property type="project" value="UniProtKB-SubCell"/>
</dbReference>
<dbReference type="Proteomes" id="UP001310022">
    <property type="component" value="Unassembled WGS sequence"/>
</dbReference>
<keyword evidence="8" id="KW-1185">Reference proteome</keyword>
<proteinExistence type="predicted"/>
<dbReference type="InterPro" id="IPR013766">
    <property type="entry name" value="Thioredoxin_domain"/>
</dbReference>